<proteinExistence type="inferred from homology"/>
<evidence type="ECO:0000313" key="10">
    <source>
        <dbReference type="EMBL" id="GAA2019507.1"/>
    </source>
</evidence>
<dbReference type="SUPFAM" id="SSF52540">
    <property type="entry name" value="P-loop containing nucleoside triphosphate hydrolases"/>
    <property type="match status" value="1"/>
</dbReference>
<keyword evidence="7 9" id="KW-0067">ATP-binding</keyword>
<keyword evidence="5 9" id="KW-0547">Nucleotide-binding</keyword>
<dbReference type="Proteomes" id="UP001501285">
    <property type="component" value="Unassembled WGS sequence"/>
</dbReference>
<dbReference type="InterPro" id="IPR027417">
    <property type="entry name" value="P-loop_NTPase"/>
</dbReference>
<gene>
    <name evidence="10" type="ORF">GCM10009740_04580</name>
</gene>
<protein>
    <recommendedName>
        <fullName evidence="3 9">Gluconokinase</fullName>
        <ecNumber evidence="3 9">2.7.1.12</ecNumber>
    </recommendedName>
</protein>
<keyword evidence="4 9" id="KW-0808">Transferase</keyword>
<evidence type="ECO:0000256" key="8">
    <source>
        <dbReference type="ARBA" id="ARBA00048090"/>
    </source>
</evidence>
<comment type="pathway">
    <text evidence="1">Carbohydrate acid metabolism.</text>
</comment>
<dbReference type="Pfam" id="PF13671">
    <property type="entry name" value="AAA_33"/>
    <property type="match status" value="1"/>
</dbReference>
<dbReference type="InterPro" id="IPR006001">
    <property type="entry name" value="Therm_gnt_kin"/>
</dbReference>
<evidence type="ECO:0000313" key="11">
    <source>
        <dbReference type="Proteomes" id="UP001501285"/>
    </source>
</evidence>
<name>A0ABP5F7V9_9MICO</name>
<accession>A0ABP5F7V9</accession>
<evidence type="ECO:0000256" key="7">
    <source>
        <dbReference type="ARBA" id="ARBA00022840"/>
    </source>
</evidence>
<organism evidence="10 11">
    <name type="scientific">Terrabacter terrae</name>
    <dbReference type="NCBI Taxonomy" id="318434"/>
    <lineage>
        <taxon>Bacteria</taxon>
        <taxon>Bacillati</taxon>
        <taxon>Actinomycetota</taxon>
        <taxon>Actinomycetes</taxon>
        <taxon>Micrococcales</taxon>
        <taxon>Intrasporangiaceae</taxon>
        <taxon>Terrabacter</taxon>
    </lineage>
</organism>
<keyword evidence="6 9" id="KW-0418">Kinase</keyword>
<reference evidence="11" key="1">
    <citation type="journal article" date="2019" name="Int. J. Syst. Evol. Microbiol.">
        <title>The Global Catalogue of Microorganisms (GCM) 10K type strain sequencing project: providing services to taxonomists for standard genome sequencing and annotation.</title>
        <authorList>
            <consortium name="The Broad Institute Genomics Platform"/>
            <consortium name="The Broad Institute Genome Sequencing Center for Infectious Disease"/>
            <person name="Wu L."/>
            <person name="Ma J."/>
        </authorList>
    </citation>
    <scope>NUCLEOTIDE SEQUENCE [LARGE SCALE GENOMIC DNA]</scope>
    <source>
        <strain evidence="11">JCM 14283</strain>
    </source>
</reference>
<comment type="similarity">
    <text evidence="2 9">Belongs to the gluconokinase GntK/GntV family.</text>
</comment>
<evidence type="ECO:0000256" key="2">
    <source>
        <dbReference type="ARBA" id="ARBA00008420"/>
    </source>
</evidence>
<dbReference type="PANTHER" id="PTHR43442:SF3">
    <property type="entry name" value="GLUCONOKINASE-RELATED"/>
    <property type="match status" value="1"/>
</dbReference>
<dbReference type="NCBIfam" id="TIGR01313">
    <property type="entry name" value="therm_gnt_kin"/>
    <property type="match status" value="1"/>
</dbReference>
<dbReference type="EMBL" id="BAAANB010000001">
    <property type="protein sequence ID" value="GAA2019507.1"/>
    <property type="molecule type" value="Genomic_DNA"/>
</dbReference>
<evidence type="ECO:0000256" key="1">
    <source>
        <dbReference type="ARBA" id="ARBA00004761"/>
    </source>
</evidence>
<dbReference type="Gene3D" id="3.40.50.300">
    <property type="entry name" value="P-loop containing nucleotide triphosphate hydrolases"/>
    <property type="match status" value="1"/>
</dbReference>
<dbReference type="CDD" id="cd02021">
    <property type="entry name" value="GntK"/>
    <property type="match status" value="1"/>
</dbReference>
<keyword evidence="11" id="KW-1185">Reference proteome</keyword>
<evidence type="ECO:0000256" key="3">
    <source>
        <dbReference type="ARBA" id="ARBA00012054"/>
    </source>
</evidence>
<dbReference type="PANTHER" id="PTHR43442">
    <property type="entry name" value="GLUCONOKINASE-RELATED"/>
    <property type="match status" value="1"/>
</dbReference>
<evidence type="ECO:0000256" key="9">
    <source>
        <dbReference type="RuleBase" id="RU363066"/>
    </source>
</evidence>
<dbReference type="EC" id="2.7.1.12" evidence="3 9"/>
<evidence type="ECO:0000256" key="4">
    <source>
        <dbReference type="ARBA" id="ARBA00022679"/>
    </source>
</evidence>
<comment type="caution">
    <text evidence="10">The sequence shown here is derived from an EMBL/GenBank/DDBJ whole genome shotgun (WGS) entry which is preliminary data.</text>
</comment>
<evidence type="ECO:0000256" key="5">
    <source>
        <dbReference type="ARBA" id="ARBA00022741"/>
    </source>
</evidence>
<comment type="catalytic activity">
    <reaction evidence="8 9">
        <text>D-gluconate + ATP = 6-phospho-D-gluconate + ADP + H(+)</text>
        <dbReference type="Rhea" id="RHEA:19433"/>
        <dbReference type="ChEBI" id="CHEBI:15378"/>
        <dbReference type="ChEBI" id="CHEBI:18391"/>
        <dbReference type="ChEBI" id="CHEBI:30616"/>
        <dbReference type="ChEBI" id="CHEBI:58759"/>
        <dbReference type="ChEBI" id="CHEBI:456216"/>
        <dbReference type="EC" id="2.7.1.12"/>
    </reaction>
</comment>
<sequence>MALRRLEREGSGAARRGVDAADDVLDAGLLVECLRKPARTSNQKVLKTSGRGQAQGGTLPRTRALFNGYVFHMPDRVDETLSTPPPSPDVVIVMGVSGSGKSTVAKGISALLGWEFAEGDAFHSEANVAKMRRGQALTDEDRWPWLESIGDWISTKEQAGESAVVTCSALRRVYRDLLRRGRPHVRFLHVEAPSEVIQDRMEHRPGHYMPPSLLPSQLATLEPLEPDEPGVSVTNEGTAAEVLDRSLHALGLRKDPIA</sequence>
<evidence type="ECO:0000256" key="6">
    <source>
        <dbReference type="ARBA" id="ARBA00022777"/>
    </source>
</evidence>